<dbReference type="EMBL" id="JAHRHJ020000001">
    <property type="protein sequence ID" value="KAH9331738.1"/>
    <property type="molecule type" value="Genomic_DNA"/>
</dbReference>
<proteinExistence type="predicted"/>
<dbReference type="AlphaFoldDB" id="A0AA38H056"/>
<keyword evidence="4" id="KW-1185">Reference proteome</keyword>
<evidence type="ECO:0000313" key="3">
    <source>
        <dbReference type="EMBL" id="KAH9331738.1"/>
    </source>
</evidence>
<dbReference type="PANTHER" id="PTHR15615:SF15">
    <property type="entry name" value="CYCLIN-U2-1"/>
    <property type="match status" value="1"/>
</dbReference>
<dbReference type="OMA" id="ETECYNN"/>
<keyword evidence="1" id="KW-0132">Cell division</keyword>
<feature type="non-terminal residue" evidence="3">
    <location>
        <position position="134"/>
    </location>
</feature>
<sequence>MEGMRTSKVCCVSCPNVENKPTRRILSALASFLHRLVARHERLLLVSARRGISRENMCVFSAMQVPVMSIEKYVERIFKHYNNDYFAKVGGLSLAEMNTLEVEFLFMLRFRLQVTVSVFESYCSHFEREVAWGG</sequence>
<dbReference type="InterPro" id="IPR013922">
    <property type="entry name" value="Cyclin_PHO80-like"/>
</dbReference>
<evidence type="ECO:0000256" key="1">
    <source>
        <dbReference type="ARBA" id="ARBA00022618"/>
    </source>
</evidence>
<name>A0AA38H056_TAXCH</name>
<evidence type="ECO:0000313" key="4">
    <source>
        <dbReference type="Proteomes" id="UP000824469"/>
    </source>
</evidence>
<dbReference type="PANTHER" id="PTHR15615">
    <property type="match status" value="1"/>
</dbReference>
<organism evidence="3 4">
    <name type="scientific">Taxus chinensis</name>
    <name type="common">Chinese yew</name>
    <name type="synonym">Taxus wallichiana var. chinensis</name>
    <dbReference type="NCBI Taxonomy" id="29808"/>
    <lineage>
        <taxon>Eukaryota</taxon>
        <taxon>Viridiplantae</taxon>
        <taxon>Streptophyta</taxon>
        <taxon>Embryophyta</taxon>
        <taxon>Tracheophyta</taxon>
        <taxon>Spermatophyta</taxon>
        <taxon>Pinopsida</taxon>
        <taxon>Pinidae</taxon>
        <taxon>Conifers II</taxon>
        <taxon>Cupressales</taxon>
        <taxon>Taxaceae</taxon>
        <taxon>Taxus</taxon>
    </lineage>
</organism>
<evidence type="ECO:0008006" key="5">
    <source>
        <dbReference type="Google" id="ProtNLM"/>
    </source>
</evidence>
<dbReference type="Pfam" id="PF08613">
    <property type="entry name" value="Cyclin"/>
    <property type="match status" value="1"/>
</dbReference>
<comment type="caution">
    <text evidence="3">The sequence shown here is derived from an EMBL/GenBank/DDBJ whole genome shotgun (WGS) entry which is preliminary data.</text>
</comment>
<keyword evidence="2" id="KW-0131">Cell cycle</keyword>
<dbReference type="Proteomes" id="UP000824469">
    <property type="component" value="Unassembled WGS sequence"/>
</dbReference>
<dbReference type="GO" id="GO:0051301">
    <property type="term" value="P:cell division"/>
    <property type="evidence" value="ECO:0007669"/>
    <property type="project" value="UniProtKB-KW"/>
</dbReference>
<evidence type="ECO:0000256" key="2">
    <source>
        <dbReference type="ARBA" id="ARBA00023306"/>
    </source>
</evidence>
<dbReference type="GO" id="GO:0019901">
    <property type="term" value="F:protein kinase binding"/>
    <property type="evidence" value="ECO:0007669"/>
    <property type="project" value="InterPro"/>
</dbReference>
<accession>A0AA38H056</accession>
<dbReference type="Gene3D" id="1.10.472.10">
    <property type="entry name" value="Cyclin-like"/>
    <property type="match status" value="1"/>
</dbReference>
<protein>
    <recommendedName>
        <fullName evidence="5">Cyclin</fullName>
    </recommendedName>
</protein>
<gene>
    <name evidence="3" type="ORF">KI387_003846</name>
</gene>
<reference evidence="3 4" key="1">
    <citation type="journal article" date="2021" name="Nat. Plants">
        <title>The Taxus genome provides insights into paclitaxel biosynthesis.</title>
        <authorList>
            <person name="Xiong X."/>
            <person name="Gou J."/>
            <person name="Liao Q."/>
            <person name="Li Y."/>
            <person name="Zhou Q."/>
            <person name="Bi G."/>
            <person name="Li C."/>
            <person name="Du R."/>
            <person name="Wang X."/>
            <person name="Sun T."/>
            <person name="Guo L."/>
            <person name="Liang H."/>
            <person name="Lu P."/>
            <person name="Wu Y."/>
            <person name="Zhang Z."/>
            <person name="Ro D.K."/>
            <person name="Shang Y."/>
            <person name="Huang S."/>
            <person name="Yan J."/>
        </authorList>
    </citation>
    <scope>NUCLEOTIDE SEQUENCE [LARGE SCALE GENOMIC DNA]</scope>
    <source>
        <strain evidence="3">Ta-2019</strain>
    </source>
</reference>